<evidence type="ECO:0000256" key="4">
    <source>
        <dbReference type="ARBA" id="ARBA00022898"/>
    </source>
</evidence>
<evidence type="ECO:0000256" key="3">
    <source>
        <dbReference type="ARBA" id="ARBA00022793"/>
    </source>
</evidence>
<sequence>MADMLEEFAGRSPVSFHVPGHKNGKLTGLPEAVRGMMAWDLTELPGLDDLHAPEGPIREAQGLLADAYGARQSFFLINGSTAGNLAMILAACRPGDRIIVQRNAHKSVFHGLALAGARPVYIDPVWEPLTLTPGHPEASLIREAVRSYPEAKAVVLTNPSYYGTVSPHLREIAEICHGKGMPLLVDEAHGAHFGIGEPFPEPSLAQGADVVVQSAHKTLPAMTMASYLHVAHGSLIEAERIGHYLGMLQSSSPSYPLMASLDDARHYLATYTEEDLQDFLLFRHALISGFAAIEGLATISTHDPLKLLLRADGHTGNALANSLAQQGVHAELSDPQQALLILPLIKNGHDPRLQDVLGAVRRAMQSLGPGVDVYEPQAPAANPSIKAADGPPVIEPGKMSEWIDYRESAGRISSASVIPYPPGIPLLLPGEPVTCETIGMLRTHLTAGTAFQGTHRLGEQKILVSQQSTEA</sequence>
<gene>
    <name evidence="8" type="ORF">SAMN04488127_3058</name>
</gene>
<dbReference type="SUPFAM" id="SSF53383">
    <property type="entry name" value="PLP-dependent transferases"/>
    <property type="match status" value="1"/>
</dbReference>
<dbReference type="STRING" id="426757.SAMN04488127_3058"/>
<reference evidence="9" key="1">
    <citation type="submission" date="2016-10" db="EMBL/GenBank/DDBJ databases">
        <authorList>
            <person name="Varghese N."/>
            <person name="Submissions S."/>
        </authorList>
    </citation>
    <scope>NUCLEOTIDE SEQUENCE [LARGE SCALE GENOMIC DNA]</scope>
    <source>
        <strain evidence="9">CGMCC 1.6763</strain>
    </source>
</reference>
<dbReference type="Pfam" id="PF03711">
    <property type="entry name" value="OKR_DC_1_C"/>
    <property type="match status" value="1"/>
</dbReference>
<dbReference type="PANTHER" id="PTHR43277:SF3">
    <property type="entry name" value="DECARBOXYLASE, PUTATIVE-RELATED"/>
    <property type="match status" value="1"/>
</dbReference>
<protein>
    <submittedName>
        <fullName evidence="8">Arginine/lysine/ornithine decarboxylase</fullName>
    </submittedName>
</protein>
<evidence type="ECO:0000259" key="7">
    <source>
        <dbReference type="Pfam" id="PF03711"/>
    </source>
</evidence>
<dbReference type="Proteomes" id="UP000199200">
    <property type="component" value="Unassembled WGS sequence"/>
</dbReference>
<dbReference type="AlphaFoldDB" id="A0A1H7CEA4"/>
<name>A0A1H7CEA4_9BACL</name>
<dbReference type="InterPro" id="IPR008286">
    <property type="entry name" value="Prn/Lys/Arg_de-COase_C"/>
</dbReference>
<dbReference type="GO" id="GO:0016831">
    <property type="term" value="F:carboxy-lyase activity"/>
    <property type="evidence" value="ECO:0007669"/>
    <property type="project" value="UniProtKB-KW"/>
</dbReference>
<dbReference type="InterPro" id="IPR000310">
    <property type="entry name" value="Orn/Lys/Arg_deCO2ase_major_dom"/>
</dbReference>
<feature type="domain" description="Orn/Lys/Arg decarboxylase C-terminal" evidence="7">
    <location>
        <begin position="401"/>
        <end position="438"/>
    </location>
</feature>
<keyword evidence="9" id="KW-1185">Reference proteome</keyword>
<evidence type="ECO:0000256" key="5">
    <source>
        <dbReference type="ARBA" id="ARBA00023239"/>
    </source>
</evidence>
<keyword evidence="5" id="KW-0456">Lyase</keyword>
<evidence type="ECO:0000256" key="1">
    <source>
        <dbReference type="ARBA" id="ARBA00001933"/>
    </source>
</evidence>
<keyword evidence="4" id="KW-0663">Pyridoxal phosphate</keyword>
<evidence type="ECO:0000313" key="8">
    <source>
        <dbReference type="EMBL" id="SEJ85442.1"/>
    </source>
</evidence>
<evidence type="ECO:0000313" key="9">
    <source>
        <dbReference type="Proteomes" id="UP000199200"/>
    </source>
</evidence>
<evidence type="ECO:0000256" key="2">
    <source>
        <dbReference type="ARBA" id="ARBA00010671"/>
    </source>
</evidence>
<dbReference type="Gene3D" id="3.90.105.10">
    <property type="entry name" value="Molybdopterin biosynthesis moea protein, domain 2"/>
    <property type="match status" value="1"/>
</dbReference>
<comment type="similarity">
    <text evidence="2">Belongs to the Orn/Lys/Arg decarboxylase class-I family.</text>
</comment>
<keyword evidence="3" id="KW-0210">Decarboxylase</keyword>
<dbReference type="Pfam" id="PF01276">
    <property type="entry name" value="OKR_DC_1"/>
    <property type="match status" value="1"/>
</dbReference>
<evidence type="ECO:0000259" key="6">
    <source>
        <dbReference type="Pfam" id="PF01276"/>
    </source>
</evidence>
<organism evidence="8 9">
    <name type="scientific">Bhargavaea ginsengi</name>
    <dbReference type="NCBI Taxonomy" id="426757"/>
    <lineage>
        <taxon>Bacteria</taxon>
        <taxon>Bacillati</taxon>
        <taxon>Bacillota</taxon>
        <taxon>Bacilli</taxon>
        <taxon>Bacillales</taxon>
        <taxon>Caryophanaceae</taxon>
        <taxon>Bhargavaea</taxon>
    </lineage>
</organism>
<dbReference type="InterPro" id="IPR036633">
    <property type="entry name" value="Prn/Lys/Arg_de-COase_C_sf"/>
</dbReference>
<dbReference type="SUPFAM" id="SSF55904">
    <property type="entry name" value="Ornithine decarboxylase C-terminal domain"/>
    <property type="match status" value="1"/>
</dbReference>
<dbReference type="InterPro" id="IPR015424">
    <property type="entry name" value="PyrdxlP-dep_Trfase"/>
</dbReference>
<comment type="cofactor">
    <cofactor evidence="1">
        <name>pyridoxal 5'-phosphate</name>
        <dbReference type="ChEBI" id="CHEBI:597326"/>
    </cofactor>
</comment>
<dbReference type="PANTHER" id="PTHR43277">
    <property type="entry name" value="ARGININE DECARBOXYLASE"/>
    <property type="match status" value="1"/>
</dbReference>
<feature type="domain" description="Orn/Lys/Arg decarboxylases family 1 pyridoxal-P attachment site" evidence="6">
    <location>
        <begin position="3"/>
        <end position="276"/>
    </location>
</feature>
<dbReference type="Gene3D" id="3.40.640.10">
    <property type="entry name" value="Type I PLP-dependent aspartate aminotransferase-like (Major domain)"/>
    <property type="match status" value="1"/>
</dbReference>
<proteinExistence type="inferred from homology"/>
<dbReference type="InterPro" id="IPR015421">
    <property type="entry name" value="PyrdxlP-dep_Trfase_major"/>
</dbReference>
<dbReference type="EMBL" id="FNZF01000009">
    <property type="protein sequence ID" value="SEJ85442.1"/>
    <property type="molecule type" value="Genomic_DNA"/>
</dbReference>
<accession>A0A1H7CEA4</accession>
<dbReference type="InterPro" id="IPR052357">
    <property type="entry name" value="Orn_Lys_Arg_decarboxylase-I"/>
</dbReference>